<reference evidence="1" key="1">
    <citation type="journal article" date="2025" name="Int. J. Syst. Evol. Microbiol.">
        <title>Inconstantimicrobium mannanitabidum sp. nov., a novel member of the family Clostridiaceae isolated from anoxic soil under the treatment of reductive soil disinfestation.</title>
        <authorList>
            <person name="Ueki A."/>
            <person name="Tonouchi A."/>
            <person name="Honma S."/>
            <person name="Kaku N."/>
            <person name="Ueki K."/>
        </authorList>
    </citation>
    <scope>NUCLEOTIDE SEQUENCE</scope>
    <source>
        <strain evidence="1">TW13</strain>
    </source>
</reference>
<organism evidence="1 2">
    <name type="scientific">Inconstantimicrobium mannanitabidum</name>
    <dbReference type="NCBI Taxonomy" id="1604901"/>
    <lineage>
        <taxon>Bacteria</taxon>
        <taxon>Bacillati</taxon>
        <taxon>Bacillota</taxon>
        <taxon>Clostridia</taxon>
        <taxon>Eubacteriales</taxon>
        <taxon>Clostridiaceae</taxon>
        <taxon>Inconstantimicrobium</taxon>
    </lineage>
</organism>
<dbReference type="Proteomes" id="UP001058074">
    <property type="component" value="Unassembled WGS sequence"/>
</dbReference>
<comment type="caution">
    <text evidence="1">The sequence shown here is derived from an EMBL/GenBank/DDBJ whole genome shotgun (WGS) entry which is preliminary data.</text>
</comment>
<proteinExistence type="predicted"/>
<accession>A0ACB5R9L4</accession>
<evidence type="ECO:0000313" key="2">
    <source>
        <dbReference type="Proteomes" id="UP001058074"/>
    </source>
</evidence>
<dbReference type="EMBL" id="BROD01000001">
    <property type="protein sequence ID" value="GKX65732.1"/>
    <property type="molecule type" value="Genomic_DNA"/>
</dbReference>
<evidence type="ECO:0000313" key="1">
    <source>
        <dbReference type="EMBL" id="GKX65732.1"/>
    </source>
</evidence>
<sequence>MKKYLKLIIYIIIAVALFFILNELMNERIINNYYKRIIILACINVMLAVSLNLITGITGQLSLGHSGFMAIGAYMAAMLSIKMQLPFLANLVIAGVVAGIVALVIGIPTLKLSGDYFAITTLGFCEIIRIVITNIDALGGPRGIPGIPVKTNFAWAFFIMIAVIIVMYNIATSAQGRNMIAIRENEIAAEAMGVNTKKYKIMAFVIAGAIAGIAGGVYSQYVNFIEPTTFNFMRSIDILIFVVLGGMGSISGGIFAAVILTFLPEMLRKLQDFRLIIYPIMLILLMIFRPEGIMGRKEFSLKGIVDYFRNKSKKEGRGI</sequence>
<name>A0ACB5R9L4_9CLOT</name>
<protein>
    <submittedName>
        <fullName evidence="1">ABC transporter</fullName>
    </submittedName>
</protein>
<gene>
    <name evidence="1" type="ORF">rsdtw13_09900</name>
</gene>
<keyword evidence="2" id="KW-1185">Reference proteome</keyword>